<evidence type="ECO:0000313" key="4">
    <source>
        <dbReference type="Proteomes" id="UP001501265"/>
    </source>
</evidence>
<evidence type="ECO:0000259" key="2">
    <source>
        <dbReference type="Pfam" id="PF03771"/>
    </source>
</evidence>
<comment type="caution">
    <text evidence="3">The sequence shown here is derived from an EMBL/GenBank/DDBJ whole genome shotgun (WGS) entry which is preliminary data.</text>
</comment>
<sequence length="278" mass="31000">MPMSRRQRAEYEKTHLWRVPYDTSPRYLAGPGDARHVTHGLAATGWTRTSDPLNPHMVLTSPDLTRRLEFTPEPGHLSSWWKLTSLPTDTDPYWWIDLGQLVPVEILGSLTDALLGAPPAGQPDPWQSVPSAGWSREAENKVLSADGMCTIELRNRRYLPAPDDAPAWHIETHENSFDGHPGRRIWHASFHENTPAHLVNAFVAALTDTTPLVRGMYDSAAHHTAAKTQSRLTSERVVAAHNTRLDALRAQARTVRRQQRPTTTQPPAPPEAPAPARC</sequence>
<dbReference type="EMBL" id="BAABIG010000001">
    <property type="protein sequence ID" value="GAA4781896.1"/>
    <property type="molecule type" value="Genomic_DNA"/>
</dbReference>
<dbReference type="InterPro" id="IPR005523">
    <property type="entry name" value="DUF317_SPDY"/>
</dbReference>
<feature type="domain" description="DUF317" evidence="2">
    <location>
        <begin position="60"/>
        <end position="117"/>
    </location>
</feature>
<dbReference type="Proteomes" id="UP001501265">
    <property type="component" value="Unassembled WGS sequence"/>
</dbReference>
<reference evidence="4" key="1">
    <citation type="journal article" date="2019" name="Int. J. Syst. Evol. Microbiol.">
        <title>The Global Catalogue of Microorganisms (GCM) 10K type strain sequencing project: providing services to taxonomists for standard genome sequencing and annotation.</title>
        <authorList>
            <consortium name="The Broad Institute Genomics Platform"/>
            <consortium name="The Broad Institute Genome Sequencing Center for Infectious Disease"/>
            <person name="Wu L."/>
            <person name="Ma J."/>
        </authorList>
    </citation>
    <scope>NUCLEOTIDE SEQUENCE [LARGE SCALE GENOMIC DNA]</scope>
    <source>
        <strain evidence="4">JCM 18081</strain>
    </source>
</reference>
<protein>
    <submittedName>
        <fullName evidence="3">DUF317 domain-containing protein</fullName>
    </submittedName>
</protein>
<name>A0ABP9AIC2_9ACTN</name>
<proteinExistence type="predicted"/>
<feature type="region of interest" description="Disordered" evidence="1">
    <location>
        <begin position="253"/>
        <end position="278"/>
    </location>
</feature>
<accession>A0ABP9AIC2</accession>
<keyword evidence="4" id="KW-1185">Reference proteome</keyword>
<feature type="compositionally biased region" description="Pro residues" evidence="1">
    <location>
        <begin position="264"/>
        <end position="278"/>
    </location>
</feature>
<evidence type="ECO:0000313" key="3">
    <source>
        <dbReference type="EMBL" id="GAA4781896.1"/>
    </source>
</evidence>
<gene>
    <name evidence="3" type="ORF">GCM10023220_00430</name>
</gene>
<dbReference type="Pfam" id="PF03771">
    <property type="entry name" value="SPDY"/>
    <property type="match status" value="2"/>
</dbReference>
<feature type="domain" description="DUF317" evidence="2">
    <location>
        <begin position="156"/>
        <end position="211"/>
    </location>
</feature>
<organism evidence="3 4">
    <name type="scientific">Streptomyces ziwulingensis</name>
    <dbReference type="NCBI Taxonomy" id="1045501"/>
    <lineage>
        <taxon>Bacteria</taxon>
        <taxon>Bacillati</taxon>
        <taxon>Actinomycetota</taxon>
        <taxon>Actinomycetes</taxon>
        <taxon>Kitasatosporales</taxon>
        <taxon>Streptomycetaceae</taxon>
        <taxon>Streptomyces</taxon>
    </lineage>
</organism>
<evidence type="ECO:0000256" key="1">
    <source>
        <dbReference type="SAM" id="MobiDB-lite"/>
    </source>
</evidence>